<organism evidence="1 2">
    <name type="scientific">Camellia lanceoleosa</name>
    <dbReference type="NCBI Taxonomy" id="1840588"/>
    <lineage>
        <taxon>Eukaryota</taxon>
        <taxon>Viridiplantae</taxon>
        <taxon>Streptophyta</taxon>
        <taxon>Embryophyta</taxon>
        <taxon>Tracheophyta</taxon>
        <taxon>Spermatophyta</taxon>
        <taxon>Magnoliopsida</taxon>
        <taxon>eudicotyledons</taxon>
        <taxon>Gunneridae</taxon>
        <taxon>Pentapetalae</taxon>
        <taxon>asterids</taxon>
        <taxon>Ericales</taxon>
        <taxon>Theaceae</taxon>
        <taxon>Camellia</taxon>
    </lineage>
</organism>
<protein>
    <submittedName>
        <fullName evidence="1">Uncharacterized protein</fullName>
    </submittedName>
</protein>
<evidence type="ECO:0000313" key="2">
    <source>
        <dbReference type="Proteomes" id="UP001060215"/>
    </source>
</evidence>
<dbReference type="Proteomes" id="UP001060215">
    <property type="component" value="Chromosome 14"/>
</dbReference>
<dbReference type="EMBL" id="CM045771">
    <property type="protein sequence ID" value="KAI7989098.1"/>
    <property type="molecule type" value="Genomic_DNA"/>
</dbReference>
<name>A0ACC0FJV5_9ERIC</name>
<reference evidence="1 2" key="1">
    <citation type="journal article" date="2022" name="Plant J.">
        <title>Chromosome-level genome of Camellia lanceoleosa provides a valuable resource for understanding genome evolution and self-incompatibility.</title>
        <authorList>
            <person name="Gong W."/>
            <person name="Xiao S."/>
            <person name="Wang L."/>
            <person name="Liao Z."/>
            <person name="Chang Y."/>
            <person name="Mo W."/>
            <person name="Hu G."/>
            <person name="Li W."/>
            <person name="Zhao G."/>
            <person name="Zhu H."/>
            <person name="Hu X."/>
            <person name="Ji K."/>
            <person name="Xiang X."/>
            <person name="Song Q."/>
            <person name="Yuan D."/>
            <person name="Jin S."/>
            <person name="Zhang L."/>
        </authorList>
    </citation>
    <scope>NUCLEOTIDE SEQUENCE [LARGE SCALE GENOMIC DNA]</scope>
    <source>
        <strain evidence="1">SQ_2022a</strain>
    </source>
</reference>
<sequence length="99" mass="11726">MMDARVTFYFVRGSKITAMRQRSPASVQCLWLHCQHSGYNLQIKATKIKYLRVKGGVLLFLQWNDELLQSKLCTCVLAEFQLEMKCAVLWRLQPFFFRF</sequence>
<accession>A0ACC0FJV5</accession>
<keyword evidence="2" id="KW-1185">Reference proteome</keyword>
<evidence type="ECO:0000313" key="1">
    <source>
        <dbReference type="EMBL" id="KAI7989098.1"/>
    </source>
</evidence>
<gene>
    <name evidence="1" type="ORF">LOK49_LG13G01714</name>
</gene>
<comment type="caution">
    <text evidence="1">The sequence shown here is derived from an EMBL/GenBank/DDBJ whole genome shotgun (WGS) entry which is preliminary data.</text>
</comment>
<proteinExistence type="predicted"/>